<evidence type="ECO:0000313" key="4">
    <source>
        <dbReference type="Proteomes" id="UP000541444"/>
    </source>
</evidence>
<gene>
    <name evidence="3" type="ORF">GIB67_012745</name>
</gene>
<dbReference type="PANTHER" id="PTHR31625">
    <property type="match status" value="1"/>
</dbReference>
<keyword evidence="4" id="KW-1185">Reference proteome</keyword>
<name>A0A7J7NG51_9MAGN</name>
<organism evidence="3 4">
    <name type="scientific">Kingdonia uniflora</name>
    <dbReference type="NCBI Taxonomy" id="39325"/>
    <lineage>
        <taxon>Eukaryota</taxon>
        <taxon>Viridiplantae</taxon>
        <taxon>Streptophyta</taxon>
        <taxon>Embryophyta</taxon>
        <taxon>Tracheophyta</taxon>
        <taxon>Spermatophyta</taxon>
        <taxon>Magnoliopsida</taxon>
        <taxon>Ranunculales</taxon>
        <taxon>Circaeasteraceae</taxon>
        <taxon>Kingdonia</taxon>
    </lineage>
</organism>
<dbReference type="Gene3D" id="3.30.559.10">
    <property type="entry name" value="Chloramphenicol acetyltransferase-like domain"/>
    <property type="match status" value="2"/>
</dbReference>
<evidence type="ECO:0000313" key="3">
    <source>
        <dbReference type="EMBL" id="KAF6165848.1"/>
    </source>
</evidence>
<accession>A0A7J7NG51</accession>
<dbReference type="InterPro" id="IPR023213">
    <property type="entry name" value="CAT-like_dom_sf"/>
</dbReference>
<evidence type="ECO:0000256" key="2">
    <source>
        <dbReference type="ARBA" id="ARBA00023315"/>
    </source>
</evidence>
<keyword evidence="2" id="KW-0012">Acyltransferase</keyword>
<dbReference type="Proteomes" id="UP000541444">
    <property type="component" value="Unassembled WGS sequence"/>
</dbReference>
<sequence>MAYTHTVNVLEQCRISPPQGSVPQTSLPLTFFDLPILCMPPVQCLYFYELQVSKTHFMYSILPNMKHLLSLTLQHFFPFVGNLTWSPQSSKPEIVFVDGDSVLFTAAESNFNFNHLCGNYPRDVNEFSPLVNPLLPLPNAPYPLFALRVTLFQNSGISVGYSFSHVVADGMAGNHFMRVWGSVCSSLSGDTGLLSHSLPDYDRTMINDPFGIETTTLNDLKTINITQQSFILPCTPTDPSDKVVATFIIDLPKVEKLKKWVLRWFLEKAKKEPPFSLTTLVISCAYVWVCLVRALEGVDALSNVREHFLLPVDVRTRLDPPLPETYFGNCLMYSFTSIEKNDLLGENGLALAAEVIAKANPTIGINVLNGAENVLTNLSLARSERFVGISGSPKLRVYDVNFGWGKPKKIEIISSTATYGFVTLCERGDAAKGLEIGIALKKVEMDAFVSVFEDTLKTEKYFLHNSRL</sequence>
<evidence type="ECO:0000256" key="1">
    <source>
        <dbReference type="ARBA" id="ARBA00022679"/>
    </source>
</evidence>
<protein>
    <submittedName>
        <fullName evidence="3">Uncharacterized protein</fullName>
    </submittedName>
</protein>
<comment type="caution">
    <text evidence="3">The sequence shown here is derived from an EMBL/GenBank/DDBJ whole genome shotgun (WGS) entry which is preliminary data.</text>
</comment>
<keyword evidence="1" id="KW-0808">Transferase</keyword>
<dbReference type="EMBL" id="JACGCM010000816">
    <property type="protein sequence ID" value="KAF6165848.1"/>
    <property type="molecule type" value="Genomic_DNA"/>
</dbReference>
<dbReference type="Pfam" id="PF02458">
    <property type="entry name" value="Transferase"/>
    <property type="match status" value="1"/>
</dbReference>
<reference evidence="3 4" key="1">
    <citation type="journal article" date="2020" name="IScience">
        <title>Genome Sequencing of the Endangered Kingdonia uniflora (Circaeasteraceae, Ranunculales) Reveals Potential Mechanisms of Evolutionary Specialization.</title>
        <authorList>
            <person name="Sun Y."/>
            <person name="Deng T."/>
            <person name="Zhang A."/>
            <person name="Moore M.J."/>
            <person name="Landis J.B."/>
            <person name="Lin N."/>
            <person name="Zhang H."/>
            <person name="Zhang X."/>
            <person name="Huang J."/>
            <person name="Zhang X."/>
            <person name="Sun H."/>
            <person name="Wang H."/>
        </authorList>
    </citation>
    <scope>NUCLEOTIDE SEQUENCE [LARGE SCALE GENOMIC DNA]</scope>
    <source>
        <strain evidence="3">TB1705</strain>
        <tissue evidence="3">Leaf</tissue>
    </source>
</reference>
<dbReference type="OrthoDB" id="1862401at2759"/>
<proteinExistence type="predicted"/>
<dbReference type="GO" id="GO:0016747">
    <property type="term" value="F:acyltransferase activity, transferring groups other than amino-acyl groups"/>
    <property type="evidence" value="ECO:0007669"/>
    <property type="project" value="UniProtKB-ARBA"/>
</dbReference>
<dbReference type="InterPro" id="IPR051504">
    <property type="entry name" value="Plant_metabolite_acyltrans"/>
</dbReference>
<dbReference type="AlphaFoldDB" id="A0A7J7NG51"/>